<evidence type="ECO:0000259" key="3">
    <source>
        <dbReference type="Pfam" id="PF20434"/>
    </source>
</evidence>
<evidence type="ECO:0000256" key="1">
    <source>
        <dbReference type="ARBA" id="ARBA00022801"/>
    </source>
</evidence>
<keyword evidence="4" id="KW-0624">Polysaccharide degradation</keyword>
<dbReference type="Proteomes" id="UP000016569">
    <property type="component" value="Unassembled WGS sequence"/>
</dbReference>
<sequence length="336" mass="35830">MTLHRRSLLTAAGLGLTASPVLAQAPWSEAVRAAAVTPQRAPADPAETVRLWPDGAPGGENVTVVAEVNERSEDPAYHDRFAVYTTDPIMTVFRPERPNGAALLLIPGGGYRWAVVDKEGYDCARVFAAAGVTCFVLRYRLPGDNWAAGPNAPLQDAQRAMRLIRANAAQYGVDPDRIGALGASAGGHLGGTLAARHGDAVYEAVDAADAVSARPDLSILMYPVVTLTDPHTHAGSRSHLLGENPSPDQIRDWSLETMPRRDTPPTFIVHAMDDGAVPPENAMMLTTALRAANVPVETHLFEEGGHGFGIRLIEGRPAAVWPELALAWGARRGWLG</sequence>
<dbReference type="Gene3D" id="3.40.50.1820">
    <property type="entry name" value="alpha/beta hydrolase"/>
    <property type="match status" value="1"/>
</dbReference>
<dbReference type="PANTHER" id="PTHR48081">
    <property type="entry name" value="AB HYDROLASE SUPERFAMILY PROTEIN C4A8.06C"/>
    <property type="match status" value="1"/>
</dbReference>
<protein>
    <submittedName>
        <fullName evidence="4">Xylanase</fullName>
    </submittedName>
</protein>
<evidence type="ECO:0000256" key="2">
    <source>
        <dbReference type="SAM" id="SignalP"/>
    </source>
</evidence>
<dbReference type="RefSeq" id="WP_021697613.1">
    <property type="nucleotide sequence ID" value="NZ_BATC01000029.1"/>
</dbReference>
<dbReference type="GO" id="GO:0016798">
    <property type="term" value="F:hydrolase activity, acting on glycosyl bonds"/>
    <property type="evidence" value="ECO:0007669"/>
    <property type="project" value="UniProtKB-KW"/>
</dbReference>
<name>A0A8E0NBX9_9CAUL</name>
<comment type="caution">
    <text evidence="4">The sequence shown here is derived from an EMBL/GenBank/DDBJ whole genome shotgun (WGS) entry which is preliminary data.</text>
</comment>
<keyword evidence="1 4" id="KW-0378">Hydrolase</keyword>
<accession>A0A8E0NBX9</accession>
<gene>
    <name evidence="4" type="ORF">MBEBAB_1768</name>
</gene>
<organism evidence="4 5">
    <name type="scientific">Brevundimonas abyssalis TAR-001</name>
    <dbReference type="NCBI Taxonomy" id="1391729"/>
    <lineage>
        <taxon>Bacteria</taxon>
        <taxon>Pseudomonadati</taxon>
        <taxon>Pseudomonadota</taxon>
        <taxon>Alphaproteobacteria</taxon>
        <taxon>Caulobacterales</taxon>
        <taxon>Caulobacteraceae</taxon>
        <taxon>Brevundimonas</taxon>
    </lineage>
</organism>
<keyword evidence="4" id="KW-0326">Glycosidase</keyword>
<dbReference type="AlphaFoldDB" id="A0A8E0NBX9"/>
<evidence type="ECO:0000313" key="5">
    <source>
        <dbReference type="Proteomes" id="UP000016569"/>
    </source>
</evidence>
<keyword evidence="5" id="KW-1185">Reference proteome</keyword>
<evidence type="ECO:0000313" key="4">
    <source>
        <dbReference type="EMBL" id="GAD59518.1"/>
    </source>
</evidence>
<dbReference type="SUPFAM" id="SSF53474">
    <property type="entry name" value="alpha/beta-Hydrolases"/>
    <property type="match status" value="1"/>
</dbReference>
<dbReference type="Pfam" id="PF20434">
    <property type="entry name" value="BD-FAE"/>
    <property type="match status" value="1"/>
</dbReference>
<feature type="chain" id="PRO_5034882407" evidence="2">
    <location>
        <begin position="24"/>
        <end position="336"/>
    </location>
</feature>
<feature type="signal peptide" evidence="2">
    <location>
        <begin position="1"/>
        <end position="23"/>
    </location>
</feature>
<keyword evidence="4" id="KW-0119">Carbohydrate metabolism</keyword>
<reference evidence="5" key="1">
    <citation type="journal article" date="2013" name="Genome Announc.">
        <title>Draft Genome Sequence of the Dimorphic Prosthecate Bacterium Brevundimonas abyssalis TAR-001T.</title>
        <authorList>
            <person name="Tsubouchi T."/>
            <person name="Nishi S."/>
            <person name="Usui K."/>
            <person name="Shimane Y."/>
            <person name="Takaki Y."/>
            <person name="Maruyama T."/>
            <person name="Hatada Y."/>
        </authorList>
    </citation>
    <scope>NUCLEOTIDE SEQUENCE [LARGE SCALE GENOMIC DNA]</scope>
    <source>
        <strain evidence="5">TAR-001</strain>
    </source>
</reference>
<keyword evidence="2" id="KW-0732">Signal</keyword>
<dbReference type="EMBL" id="BATC01000029">
    <property type="protein sequence ID" value="GAD59518.1"/>
    <property type="molecule type" value="Genomic_DNA"/>
</dbReference>
<proteinExistence type="predicted"/>
<dbReference type="PROSITE" id="PS51318">
    <property type="entry name" value="TAT"/>
    <property type="match status" value="1"/>
</dbReference>
<dbReference type="InterPro" id="IPR050300">
    <property type="entry name" value="GDXG_lipolytic_enzyme"/>
</dbReference>
<dbReference type="OrthoDB" id="9771666at2"/>
<dbReference type="InterPro" id="IPR029058">
    <property type="entry name" value="AB_hydrolase_fold"/>
</dbReference>
<feature type="domain" description="BD-FAE-like" evidence="3">
    <location>
        <begin position="102"/>
        <end position="289"/>
    </location>
</feature>
<dbReference type="InterPro" id="IPR006311">
    <property type="entry name" value="TAT_signal"/>
</dbReference>
<dbReference type="PANTHER" id="PTHR48081:SF6">
    <property type="entry name" value="PEPTIDASE S9 PROLYL OLIGOPEPTIDASE CATALYTIC DOMAIN-CONTAINING PROTEIN"/>
    <property type="match status" value="1"/>
</dbReference>
<keyword evidence="4" id="KW-0858">Xylan degradation</keyword>
<dbReference type="InterPro" id="IPR049492">
    <property type="entry name" value="BD-FAE-like_dom"/>
</dbReference>
<dbReference type="GO" id="GO:0045493">
    <property type="term" value="P:xylan catabolic process"/>
    <property type="evidence" value="ECO:0007669"/>
    <property type="project" value="UniProtKB-KW"/>
</dbReference>